<dbReference type="RefSeq" id="WP_344796730.1">
    <property type="nucleotide sequence ID" value="NZ_BAABAU010000003.1"/>
</dbReference>
<evidence type="ECO:0000313" key="4">
    <source>
        <dbReference type="EMBL" id="GAA4266922.1"/>
    </source>
</evidence>
<evidence type="ECO:0000259" key="3">
    <source>
        <dbReference type="Pfam" id="PF06259"/>
    </source>
</evidence>
<proteinExistence type="predicted"/>
<feature type="domain" description="DUF1023" evidence="3">
    <location>
        <begin position="241"/>
        <end position="410"/>
    </location>
</feature>
<dbReference type="InterPro" id="IPR010427">
    <property type="entry name" value="DUF1023"/>
</dbReference>
<sequence length="507" mass="52028">MLLVVAAILYSSVHVFGVAGSPAVPVHQAVSDAPPVTVSLVSAVRRAEVLPQRSTAVELSAPVEGVPESSTDLSSCGAVDGTALAATTSGDIRASACLSQLADVEPAVLGRFARSFDSDDSSAVTFATALGERGSATATSVWWHDLTAARQTELVADLPSVVGNLEGVPYDTRDLANRLTLSSTVAHLRGEVDAQGSGFLGASADSRRLVMLQQVEIALDRGREGDDAKRSLLSLDTVFPGKAAVAVGDVDTADNVTMMVPGMLYTVSNQITWWTDRAADLHSAQDFWSSTLATDATASAATNATIAWMGYRTPDLTNVLGLSLAEAGAVHLEDAVQGLTAARAGSEPHVTLIAHSYGSTTASIALTSGKIHVDSFVALGSPGSVVAKAGDLAVTRGQVYAAAAALDPVAGSGFFGADPGSTLYGATLLDVAGGTDPFTEQSLSAVLTHNRYFTPGSQSMRNLALIGTGHGDLAEGRQPIPGGPQPTDQPTLALVRPQDVNRESLGA</sequence>
<dbReference type="Gene3D" id="3.40.50.1820">
    <property type="entry name" value="alpha/beta hydrolase"/>
    <property type="match status" value="1"/>
</dbReference>
<protein>
    <recommendedName>
        <fullName evidence="3">DUF1023 domain-containing protein</fullName>
    </recommendedName>
</protein>
<feature type="chain" id="PRO_5047084083" description="DUF1023 domain-containing protein" evidence="2">
    <location>
        <begin position="18"/>
        <end position="507"/>
    </location>
</feature>
<dbReference type="EMBL" id="BAABAU010000003">
    <property type="protein sequence ID" value="GAA4266922.1"/>
    <property type="molecule type" value="Genomic_DNA"/>
</dbReference>
<organism evidence="4 5">
    <name type="scientific">Frondihabitans peucedani</name>
    <dbReference type="NCBI Taxonomy" id="598626"/>
    <lineage>
        <taxon>Bacteria</taxon>
        <taxon>Bacillati</taxon>
        <taxon>Actinomycetota</taxon>
        <taxon>Actinomycetes</taxon>
        <taxon>Micrococcales</taxon>
        <taxon>Microbacteriaceae</taxon>
        <taxon>Frondihabitans</taxon>
    </lineage>
</organism>
<name>A0ABP8E3Y2_9MICO</name>
<keyword evidence="2" id="KW-0732">Signal</keyword>
<accession>A0ABP8E3Y2</accession>
<evidence type="ECO:0000256" key="1">
    <source>
        <dbReference type="SAM" id="MobiDB-lite"/>
    </source>
</evidence>
<feature type="region of interest" description="Disordered" evidence="1">
    <location>
        <begin position="471"/>
        <end position="507"/>
    </location>
</feature>
<gene>
    <name evidence="4" type="ORF">GCM10022256_25340</name>
</gene>
<reference evidence="5" key="1">
    <citation type="journal article" date="2019" name="Int. J. Syst. Evol. Microbiol.">
        <title>The Global Catalogue of Microorganisms (GCM) 10K type strain sequencing project: providing services to taxonomists for standard genome sequencing and annotation.</title>
        <authorList>
            <consortium name="The Broad Institute Genomics Platform"/>
            <consortium name="The Broad Institute Genome Sequencing Center for Infectious Disease"/>
            <person name="Wu L."/>
            <person name="Ma J."/>
        </authorList>
    </citation>
    <scope>NUCLEOTIDE SEQUENCE [LARGE SCALE GENOMIC DNA]</scope>
    <source>
        <strain evidence="5">JCM 17442</strain>
    </source>
</reference>
<dbReference type="SUPFAM" id="SSF53474">
    <property type="entry name" value="alpha/beta-Hydrolases"/>
    <property type="match status" value="1"/>
</dbReference>
<evidence type="ECO:0000313" key="5">
    <source>
        <dbReference type="Proteomes" id="UP001501594"/>
    </source>
</evidence>
<keyword evidence="5" id="KW-1185">Reference proteome</keyword>
<evidence type="ECO:0000256" key="2">
    <source>
        <dbReference type="SAM" id="SignalP"/>
    </source>
</evidence>
<dbReference type="Proteomes" id="UP001501594">
    <property type="component" value="Unassembled WGS sequence"/>
</dbReference>
<feature type="signal peptide" evidence="2">
    <location>
        <begin position="1"/>
        <end position="17"/>
    </location>
</feature>
<dbReference type="InterPro" id="IPR029058">
    <property type="entry name" value="AB_hydrolase_fold"/>
</dbReference>
<dbReference type="Pfam" id="PF06259">
    <property type="entry name" value="Abhydrolase_8"/>
    <property type="match status" value="1"/>
</dbReference>
<comment type="caution">
    <text evidence="4">The sequence shown here is derived from an EMBL/GenBank/DDBJ whole genome shotgun (WGS) entry which is preliminary data.</text>
</comment>